<dbReference type="InterPro" id="IPR001584">
    <property type="entry name" value="Integrase_cat-core"/>
</dbReference>
<dbReference type="InterPro" id="IPR043502">
    <property type="entry name" value="DNA/RNA_pol_sf"/>
</dbReference>
<dbReference type="GO" id="GO:0003676">
    <property type="term" value="F:nucleic acid binding"/>
    <property type="evidence" value="ECO:0007669"/>
    <property type="project" value="InterPro"/>
</dbReference>
<feature type="domain" description="Integrase catalytic" evidence="2">
    <location>
        <begin position="622"/>
        <end position="717"/>
    </location>
</feature>
<feature type="region of interest" description="Disordered" evidence="1">
    <location>
        <begin position="1009"/>
        <end position="1037"/>
    </location>
</feature>
<dbReference type="Pfam" id="PF14223">
    <property type="entry name" value="Retrotran_gag_2"/>
    <property type="match status" value="1"/>
</dbReference>
<reference evidence="3" key="1">
    <citation type="submission" date="2019-09" db="EMBL/GenBank/DDBJ databases">
        <title>Draft genome information of white flower Hibiscus syriacus.</title>
        <authorList>
            <person name="Kim Y.-M."/>
        </authorList>
    </citation>
    <scope>NUCLEOTIDE SEQUENCE [LARGE SCALE GENOMIC DNA]</scope>
    <source>
        <strain evidence="3">YM2019G1</strain>
    </source>
</reference>
<dbReference type="PANTHER" id="PTHR47481">
    <property type="match status" value="1"/>
</dbReference>
<evidence type="ECO:0000256" key="1">
    <source>
        <dbReference type="SAM" id="MobiDB-lite"/>
    </source>
</evidence>
<name>A0A6A2WII0_HIBSY</name>
<dbReference type="InterPro" id="IPR013103">
    <property type="entry name" value="RVT_2"/>
</dbReference>
<keyword evidence="4" id="KW-1185">Reference proteome</keyword>
<dbReference type="Pfam" id="PF07727">
    <property type="entry name" value="RVT_2"/>
    <property type="match status" value="1"/>
</dbReference>
<feature type="region of interest" description="Disordered" evidence="1">
    <location>
        <begin position="943"/>
        <end position="972"/>
    </location>
</feature>
<dbReference type="Pfam" id="PF25597">
    <property type="entry name" value="SH3_retrovirus"/>
    <property type="match status" value="1"/>
</dbReference>
<dbReference type="EMBL" id="VEPZ02001738">
    <property type="protein sequence ID" value="KAE8659142.1"/>
    <property type="molecule type" value="Genomic_DNA"/>
</dbReference>
<dbReference type="Gene3D" id="3.30.420.10">
    <property type="entry name" value="Ribonuclease H-like superfamily/Ribonuclease H"/>
    <property type="match status" value="1"/>
</dbReference>
<evidence type="ECO:0000259" key="2">
    <source>
        <dbReference type="PROSITE" id="PS50994"/>
    </source>
</evidence>
<dbReference type="PROSITE" id="PS50994">
    <property type="entry name" value="INTEGRASE"/>
    <property type="match status" value="1"/>
</dbReference>
<proteinExistence type="predicted"/>
<dbReference type="SUPFAM" id="SSF53098">
    <property type="entry name" value="Ribonuclease H-like"/>
    <property type="match status" value="1"/>
</dbReference>
<dbReference type="PANTHER" id="PTHR47481:SF10">
    <property type="entry name" value="COPIA-LIKE POLYPROTEIN_RETROTRANSPOSON"/>
    <property type="match status" value="1"/>
</dbReference>
<dbReference type="Proteomes" id="UP000436088">
    <property type="component" value="Unassembled WGS sequence"/>
</dbReference>
<dbReference type="SUPFAM" id="SSF56672">
    <property type="entry name" value="DNA/RNA polymerases"/>
    <property type="match status" value="1"/>
</dbReference>
<feature type="compositionally biased region" description="Polar residues" evidence="1">
    <location>
        <begin position="948"/>
        <end position="972"/>
    </location>
</feature>
<dbReference type="GO" id="GO:0015074">
    <property type="term" value="P:DNA integration"/>
    <property type="evidence" value="ECO:0007669"/>
    <property type="project" value="InterPro"/>
</dbReference>
<comment type="caution">
    <text evidence="3">The sequence shown here is derived from an EMBL/GenBank/DDBJ whole genome shotgun (WGS) entry which is preliminary data.</text>
</comment>
<protein>
    <submittedName>
        <fullName evidence="3">Detected protein of confused Function</fullName>
    </submittedName>
</protein>
<dbReference type="InterPro" id="IPR036397">
    <property type="entry name" value="RNaseH_sf"/>
</dbReference>
<dbReference type="CDD" id="cd09272">
    <property type="entry name" value="RNase_HI_RT_Ty1"/>
    <property type="match status" value="1"/>
</dbReference>
<accession>A0A6A2WII0</accession>
<evidence type="ECO:0000313" key="3">
    <source>
        <dbReference type="EMBL" id="KAE8659142.1"/>
    </source>
</evidence>
<gene>
    <name evidence="3" type="ORF">F3Y22_tig00116964pilonHSYRG00179</name>
</gene>
<sequence length="1735" mass="190957">MNKGKATTCIEGAVEFWFTTIRPIKLILDLVSLKAIAFPPTKQVKAVSLLKFVEDHRQNGPAVSSLLLFLEVLEGSCFSLKMVDLQQAGVQSPVNTTVTSTSYGSSIMSSVQHIPKQDVIKLTESTYLLWKHQVTLIIDGYGLLAYISGDSPATSQFVTSESGKLEENPMYPVHRQQDKLLASWLLIMVSMEVFPHLTGLTSSRTIWNAVLRLFGVRSSAKISSLRHSLHSQRKVGLTVSDYLAKIKTICDLLNAAGCVVPEQEQVSVIIAGLSMEFESIIAIASRDVVSLHSLTEMLLDCEARQKAFLSDGITANMVVQPKEEKGTRFQAATETYAIEKQFYSGGQQASQQGGYRGRGRGRFNNSNRPQCPLCGKFGHIVKRCYRRFDRDFTGVGSEHQSTEQWKKPAEQTVPVNEHAYSHTLQSHVFYHYPSSFMHGMPYALTRQGLPYSSSQVMNTFPGDCGTHPAKTEEQESFVHTAPTAFVSTVPSMAAAHSAPNHSNALWYPDTGATHHVSNDLVPFNSGVAYKGNNTLLMGNGEGIKIHDAQTQNILLRGKLTREGLYQLLPRLGHSCEKTVKDVMKMCNVSSSENKLNNVCSACLQGKAHKLPFSEVQFGKKIKALQSDGGGEYQALKSWFFTNGVQHRISCPSTSEQNGKAERKHRHIVEMGLVMLAQAALPIKFWSHAFTMAVYIINRLPSEIISGKTPFEVLYQKTRDYSGMKEFGCDCFPFLRPFNQHKLDFRSRQCVFLGPNISHHGYKCLDSDGRVFVSRRVRFDEQVFKFNKSQLVCKCHEQEVITTGQLPIVYNKRGATPLGNHHNVHGVGATSSSAHGDNLGTTSIGAMRDIAHEHGATPLELITVHHGENDGAQSPSNSALGVVPTHVETSRRGHAPNIINGGCVGNAHGVQENYEAILNNDNAPITNNGAHEFQGGYRVAHGVQGDSGAANSRGNSHGVQSNHSGSASMNNGACSRGIQEGVWRGVQSRGVQERGAHYVGATPNDISNIESGGRCNSAHGNKATPNVGSGGGSHGNIGATSAWVQEENDDAANLNIQSGGGSHGNIGATNINNENSLNGYYHGIQEESRDDGNYGSCCSDSAHGFQEENQVDNNCDGSSRGVQEENGATKTCVEIQRNVESEVPQAVSNVHPMMTRTKHGIWKPKVYNVASSDREPANITEAFMSSLWKEAAQAEYKARLVAKGFLQKPGIDFDEVFSPVVKPATIRVIISLVLSREWKLRQIDVNNAFLNGMLTEEVYMTQPPGYEQGNGELVCKLHKAIYGLKQAPRAWFERLKVYLESEGFCLAKSDASLYVRKTSDSLVYLLVYVDDIIVTGDKEVVVQSVIDMLNAQFSLKDLGPLSFFLGVEVSYEGCDVVLSQQKYIQDLLQKHGFGEVKSLPTPMVSNIKLSANEGTPLEDAARYRSIVGALQYIVITRPDVAFAVNRVCQFMQAPLDVHFMEVKQILRYLQGTIDFGLRFTPSSRMALTGFVDANWGSDVDDRRSTSGFCIYFCGNLVSWSSRKQHVVARSTVEAEYRSVACAAAEMVWLRSLLGELHVVSHGKAMLWCDNTSAVAVFANPVLHSKFKHVELDLFFYLCFSNTDNGCWWCNLGAYQFEPEEGCKGNVSNVIVGKELIETRGIVVFLLWGDMGRIVRGPNVELTGIREDKITGSQEQELRTPSVDWVVAVCHPNNGAMLEFKASRFTEPYRKSVSIVANRIKAGGESAIRESLRIFQR</sequence>
<evidence type="ECO:0000313" key="4">
    <source>
        <dbReference type="Proteomes" id="UP000436088"/>
    </source>
</evidence>
<dbReference type="InterPro" id="IPR057670">
    <property type="entry name" value="SH3_retrovirus"/>
</dbReference>
<organism evidence="3 4">
    <name type="scientific">Hibiscus syriacus</name>
    <name type="common">Rose of Sharon</name>
    <dbReference type="NCBI Taxonomy" id="106335"/>
    <lineage>
        <taxon>Eukaryota</taxon>
        <taxon>Viridiplantae</taxon>
        <taxon>Streptophyta</taxon>
        <taxon>Embryophyta</taxon>
        <taxon>Tracheophyta</taxon>
        <taxon>Spermatophyta</taxon>
        <taxon>Magnoliopsida</taxon>
        <taxon>eudicotyledons</taxon>
        <taxon>Gunneridae</taxon>
        <taxon>Pentapetalae</taxon>
        <taxon>rosids</taxon>
        <taxon>malvids</taxon>
        <taxon>Malvales</taxon>
        <taxon>Malvaceae</taxon>
        <taxon>Malvoideae</taxon>
        <taxon>Hibiscus</taxon>
    </lineage>
</organism>
<dbReference type="InterPro" id="IPR012337">
    <property type="entry name" value="RNaseH-like_sf"/>
</dbReference>